<dbReference type="EMBL" id="JANTHZ010000001">
    <property type="protein sequence ID" value="MCS0493830.1"/>
    <property type="molecule type" value="Genomic_DNA"/>
</dbReference>
<dbReference type="RefSeq" id="WP_258730779.1">
    <property type="nucleotide sequence ID" value="NZ_JANTHZ010000001.1"/>
</dbReference>
<gene>
    <name evidence="2" type="ORF">NVS89_01880</name>
</gene>
<sequence length="216" mass="22203">MPVGVALLAALALGACQTNDGSHPVARADITTGTKPIAFESIDGPPEAVFDKLVASLGTEANARKIQVVSREGDAAYRVRGYLAASVEGGKGSVDWVWDVFDADHERVLRVAGVEELGKGKDVWSELDDAAVERIASQSLDEISTKLAQGLPPKPAEAVPDAAPEPAEAPAVRMDNGPPIASAEPADGQDGETGPGTALAEEASAPSQTLSFAARP</sequence>
<organism evidence="2 3">
    <name type="scientific">Ancylobacter mangrovi</name>
    <dbReference type="NCBI Taxonomy" id="2972472"/>
    <lineage>
        <taxon>Bacteria</taxon>
        <taxon>Pseudomonadati</taxon>
        <taxon>Pseudomonadota</taxon>
        <taxon>Alphaproteobacteria</taxon>
        <taxon>Hyphomicrobiales</taxon>
        <taxon>Xanthobacteraceae</taxon>
        <taxon>Ancylobacter</taxon>
    </lineage>
</organism>
<feature type="compositionally biased region" description="Polar residues" evidence="1">
    <location>
        <begin position="205"/>
        <end position="216"/>
    </location>
</feature>
<feature type="region of interest" description="Disordered" evidence="1">
    <location>
        <begin position="150"/>
        <end position="216"/>
    </location>
</feature>
<keyword evidence="3" id="KW-1185">Reference proteome</keyword>
<feature type="compositionally biased region" description="Low complexity" evidence="1">
    <location>
        <begin position="156"/>
        <end position="171"/>
    </location>
</feature>
<evidence type="ECO:0000313" key="3">
    <source>
        <dbReference type="Proteomes" id="UP001151088"/>
    </source>
</evidence>
<name>A0A9X2PD76_9HYPH</name>
<evidence type="ECO:0000313" key="2">
    <source>
        <dbReference type="EMBL" id="MCS0493830.1"/>
    </source>
</evidence>
<dbReference type="AlphaFoldDB" id="A0A9X2PD76"/>
<accession>A0A9X2PD76</accession>
<comment type="caution">
    <text evidence="2">The sequence shown here is derived from an EMBL/GenBank/DDBJ whole genome shotgun (WGS) entry which is preliminary data.</text>
</comment>
<reference evidence="2" key="1">
    <citation type="submission" date="2022-08" db="EMBL/GenBank/DDBJ databases">
        <authorList>
            <person name="Li F."/>
        </authorList>
    </citation>
    <scope>NUCLEOTIDE SEQUENCE</scope>
    <source>
        <strain evidence="2">MQZ15Z-1</strain>
    </source>
</reference>
<proteinExistence type="predicted"/>
<evidence type="ECO:0000256" key="1">
    <source>
        <dbReference type="SAM" id="MobiDB-lite"/>
    </source>
</evidence>
<dbReference type="Proteomes" id="UP001151088">
    <property type="component" value="Unassembled WGS sequence"/>
</dbReference>
<protein>
    <submittedName>
        <fullName evidence="2">Uncharacterized protein</fullName>
    </submittedName>
</protein>